<keyword evidence="10" id="KW-1015">Disulfide bond</keyword>
<proteinExistence type="inferred from homology"/>
<dbReference type="SUPFAM" id="SSF81531">
    <property type="entry name" value="Non-heme 11 kDa protein of cytochrome bc1 complex (Ubiquinol-cytochrome c reductase)"/>
    <property type="match status" value="1"/>
</dbReference>
<dbReference type="GO" id="GO:0005743">
    <property type="term" value="C:mitochondrial inner membrane"/>
    <property type="evidence" value="ECO:0007669"/>
    <property type="project" value="UniProtKB-SubCell"/>
</dbReference>
<keyword evidence="4 9" id="KW-0679">Respiratory chain</keyword>
<dbReference type="Gene3D" id="1.10.287.20">
    <property type="entry name" value="Ubiquinol-cytochrome C reductase hinge domain"/>
    <property type="match status" value="1"/>
</dbReference>
<keyword evidence="6 9" id="KW-0249">Electron transport</keyword>
<evidence type="ECO:0000256" key="9">
    <source>
        <dbReference type="PIRNR" id="PIRNR000019"/>
    </source>
</evidence>
<evidence type="ECO:0000256" key="8">
    <source>
        <dbReference type="ARBA" id="ARBA00023136"/>
    </source>
</evidence>
<dbReference type="AlphaFoldDB" id="E9G8P6"/>
<evidence type="ECO:0000313" key="12">
    <source>
        <dbReference type="EMBL" id="EFX84007.1"/>
    </source>
</evidence>
<keyword evidence="5 9" id="KW-0999">Mitochondrion inner membrane</keyword>
<dbReference type="FunFam" id="1.10.287.20:FF:000004">
    <property type="entry name" value="Cytochrome b-c1 complex subunit 6"/>
    <property type="match status" value="1"/>
</dbReference>
<dbReference type="PANTHER" id="PTHR15336:SF0">
    <property type="entry name" value="CYTOCHROME B-C1 COMPLEX SUBUNIT 6, MITOCHONDRIAL"/>
    <property type="match status" value="1"/>
</dbReference>
<dbReference type="HOGENOM" id="CLU_115913_3_0_1"/>
<evidence type="ECO:0000256" key="4">
    <source>
        <dbReference type="ARBA" id="ARBA00022660"/>
    </source>
</evidence>
<comment type="function">
    <text evidence="9">Component of the ubiquinol-cytochrome c oxidoreductase, a multisubunit transmembrane complex that is part of the mitochondrial electron transport chain which drives oxidative phosphorylation.</text>
</comment>
<accession>E9G8P6</accession>
<dbReference type="PIRSF" id="PIRSF000019">
    <property type="entry name" value="Bc1_11K"/>
    <property type="match status" value="1"/>
</dbReference>
<dbReference type="Proteomes" id="UP000000305">
    <property type="component" value="Unassembled WGS sequence"/>
</dbReference>
<dbReference type="InterPro" id="IPR023184">
    <property type="entry name" value="Ubol_cytC_Rdtase_hinge_dom"/>
</dbReference>
<dbReference type="InterPro" id="IPR003422">
    <property type="entry name" value="Cyt_b-c1_6"/>
</dbReference>
<evidence type="ECO:0000256" key="6">
    <source>
        <dbReference type="ARBA" id="ARBA00022982"/>
    </source>
</evidence>
<dbReference type="STRING" id="6669.E9G8P6"/>
<keyword evidence="8 9" id="KW-0472">Membrane</keyword>
<keyword evidence="13" id="KW-1185">Reference proteome</keyword>
<comment type="subcellular location">
    <subcellularLocation>
        <location evidence="1">Mitochondrion inner membrane</location>
        <topology evidence="1">Peripheral membrane protein</topology>
        <orientation evidence="1">Intermembrane side</orientation>
    </subcellularLocation>
</comment>
<feature type="disulfide bond" evidence="10">
    <location>
        <begin position="47"/>
        <end position="61"/>
    </location>
</feature>
<sequence>MSEQEVASEPVEVEEEAPELVDPAVEIREKCTQTKECAALLEKFNACNERVSSKSATTETCVEEQSDFLHCVDHCFAPKLFKLLNMVTEMEN</sequence>
<protein>
    <recommendedName>
        <fullName evidence="9">Cytochrome b-c1 complex subunit 6</fullName>
    </recommendedName>
</protein>
<dbReference type="PANTHER" id="PTHR15336">
    <property type="entry name" value="UBIQUINOL-CYTOCHROME C REDUCTASE COMPLEX 7.8 KDA PROTEIN"/>
    <property type="match status" value="1"/>
</dbReference>
<dbReference type="GO" id="GO:0045275">
    <property type="term" value="C:respiratory chain complex III"/>
    <property type="evidence" value="ECO:0000318"/>
    <property type="project" value="GO_Central"/>
</dbReference>
<evidence type="ECO:0000256" key="10">
    <source>
        <dbReference type="PIRSR" id="PIRSR000019-1"/>
    </source>
</evidence>
<feature type="domain" description="Ubiquinol-cytochrome C reductase hinge" evidence="11">
    <location>
        <begin position="22"/>
        <end position="84"/>
    </location>
</feature>
<evidence type="ECO:0000256" key="3">
    <source>
        <dbReference type="ARBA" id="ARBA00022448"/>
    </source>
</evidence>
<evidence type="ECO:0000256" key="5">
    <source>
        <dbReference type="ARBA" id="ARBA00022792"/>
    </source>
</evidence>
<dbReference type="OMA" id="NTCNDRV"/>
<evidence type="ECO:0000256" key="7">
    <source>
        <dbReference type="ARBA" id="ARBA00023128"/>
    </source>
</evidence>
<evidence type="ECO:0000256" key="1">
    <source>
        <dbReference type="ARBA" id="ARBA00004137"/>
    </source>
</evidence>
<gene>
    <name evidence="12" type="ORF">DAPPUDRAFT_239229</name>
</gene>
<dbReference type="Pfam" id="PF02320">
    <property type="entry name" value="UCR_hinge"/>
    <property type="match status" value="1"/>
</dbReference>
<feature type="disulfide bond" evidence="10">
    <location>
        <begin position="31"/>
        <end position="75"/>
    </location>
</feature>
<dbReference type="eggNOG" id="KOG4763">
    <property type="taxonomic scope" value="Eukaryota"/>
</dbReference>
<dbReference type="FunCoup" id="E9G8P6">
    <property type="interactions" value="244"/>
</dbReference>
<evidence type="ECO:0000256" key="2">
    <source>
        <dbReference type="ARBA" id="ARBA00006498"/>
    </source>
</evidence>
<name>E9G8P6_DAPPU</name>
<dbReference type="InterPro" id="IPR036811">
    <property type="entry name" value="Ubol_cytC_Rdtase_hinge_dom_sf"/>
</dbReference>
<dbReference type="PhylomeDB" id="E9G8P6"/>
<organism evidence="12 13">
    <name type="scientific">Daphnia pulex</name>
    <name type="common">Water flea</name>
    <dbReference type="NCBI Taxonomy" id="6669"/>
    <lineage>
        <taxon>Eukaryota</taxon>
        <taxon>Metazoa</taxon>
        <taxon>Ecdysozoa</taxon>
        <taxon>Arthropoda</taxon>
        <taxon>Crustacea</taxon>
        <taxon>Branchiopoda</taxon>
        <taxon>Diplostraca</taxon>
        <taxon>Cladocera</taxon>
        <taxon>Anomopoda</taxon>
        <taxon>Daphniidae</taxon>
        <taxon>Daphnia</taxon>
    </lineage>
</organism>
<comment type="similarity">
    <text evidence="2 9">Belongs to the UQCRH/QCR6 family.</text>
</comment>
<reference evidence="12 13" key="1">
    <citation type="journal article" date="2011" name="Science">
        <title>The ecoresponsive genome of Daphnia pulex.</title>
        <authorList>
            <person name="Colbourne J.K."/>
            <person name="Pfrender M.E."/>
            <person name="Gilbert D."/>
            <person name="Thomas W.K."/>
            <person name="Tucker A."/>
            <person name="Oakley T.H."/>
            <person name="Tokishita S."/>
            <person name="Aerts A."/>
            <person name="Arnold G.J."/>
            <person name="Basu M.K."/>
            <person name="Bauer D.J."/>
            <person name="Caceres C.E."/>
            <person name="Carmel L."/>
            <person name="Casola C."/>
            <person name="Choi J.H."/>
            <person name="Detter J.C."/>
            <person name="Dong Q."/>
            <person name="Dusheyko S."/>
            <person name="Eads B.D."/>
            <person name="Frohlich T."/>
            <person name="Geiler-Samerotte K.A."/>
            <person name="Gerlach D."/>
            <person name="Hatcher P."/>
            <person name="Jogdeo S."/>
            <person name="Krijgsveld J."/>
            <person name="Kriventseva E.V."/>
            <person name="Kultz D."/>
            <person name="Laforsch C."/>
            <person name="Lindquist E."/>
            <person name="Lopez J."/>
            <person name="Manak J.R."/>
            <person name="Muller J."/>
            <person name="Pangilinan J."/>
            <person name="Patwardhan R.P."/>
            <person name="Pitluck S."/>
            <person name="Pritham E.J."/>
            <person name="Rechtsteiner A."/>
            <person name="Rho M."/>
            <person name="Rogozin I.B."/>
            <person name="Sakarya O."/>
            <person name="Salamov A."/>
            <person name="Schaack S."/>
            <person name="Shapiro H."/>
            <person name="Shiga Y."/>
            <person name="Skalitzky C."/>
            <person name="Smith Z."/>
            <person name="Souvorov A."/>
            <person name="Sung W."/>
            <person name="Tang Z."/>
            <person name="Tsuchiya D."/>
            <person name="Tu H."/>
            <person name="Vos H."/>
            <person name="Wang M."/>
            <person name="Wolf Y.I."/>
            <person name="Yamagata H."/>
            <person name="Yamada T."/>
            <person name="Ye Y."/>
            <person name="Shaw J.R."/>
            <person name="Andrews J."/>
            <person name="Crease T.J."/>
            <person name="Tang H."/>
            <person name="Lucas S.M."/>
            <person name="Robertson H.M."/>
            <person name="Bork P."/>
            <person name="Koonin E.V."/>
            <person name="Zdobnov E.M."/>
            <person name="Grigoriev I.V."/>
            <person name="Lynch M."/>
            <person name="Boore J.L."/>
        </authorList>
    </citation>
    <scope>NUCLEOTIDE SEQUENCE [LARGE SCALE GENOMIC DNA]</scope>
</reference>
<evidence type="ECO:0000313" key="13">
    <source>
        <dbReference type="Proteomes" id="UP000000305"/>
    </source>
</evidence>
<dbReference type="GO" id="GO:0006122">
    <property type="term" value="P:mitochondrial electron transport, ubiquinol to cytochrome c"/>
    <property type="evidence" value="ECO:0000318"/>
    <property type="project" value="GO_Central"/>
</dbReference>
<keyword evidence="7 9" id="KW-0496">Mitochondrion</keyword>
<dbReference type="OrthoDB" id="405848at2759"/>
<evidence type="ECO:0000259" key="11">
    <source>
        <dbReference type="Pfam" id="PF02320"/>
    </source>
</evidence>
<keyword evidence="3 9" id="KW-0813">Transport</keyword>
<dbReference type="InParanoid" id="E9G8P6"/>
<dbReference type="EMBL" id="GL732535">
    <property type="protein sequence ID" value="EFX84007.1"/>
    <property type="molecule type" value="Genomic_DNA"/>
</dbReference>
<dbReference type="KEGG" id="dpx:DAPPUDRAFT_239229"/>